<dbReference type="AlphaFoldDB" id="A0A7G5FHJ7"/>
<accession>A0A7G5FHJ7</accession>
<reference evidence="2 3" key="1">
    <citation type="submission" date="2020-07" db="EMBL/GenBank/DDBJ databases">
        <title>non toxigenic Corynebacterium sp. nov from a clinical source.</title>
        <authorList>
            <person name="Bernier A.-M."/>
            <person name="Bernard K."/>
        </authorList>
    </citation>
    <scope>NUCLEOTIDE SEQUENCE [LARGE SCALE GENOMIC DNA]</scope>
    <source>
        <strain evidence="3">NML 93-0612</strain>
    </source>
</reference>
<feature type="compositionally biased region" description="Pro residues" evidence="1">
    <location>
        <begin position="374"/>
        <end position="452"/>
    </location>
</feature>
<protein>
    <submittedName>
        <fullName evidence="2">Uncharacterized protein</fullName>
    </submittedName>
</protein>
<evidence type="ECO:0000256" key="1">
    <source>
        <dbReference type="SAM" id="MobiDB-lite"/>
    </source>
</evidence>
<gene>
    <name evidence="2" type="ORF">HW450_05065</name>
</gene>
<feature type="region of interest" description="Disordered" evidence="1">
    <location>
        <begin position="373"/>
        <end position="467"/>
    </location>
</feature>
<feature type="compositionally biased region" description="Acidic residues" evidence="1">
    <location>
        <begin position="324"/>
        <end position="339"/>
    </location>
</feature>
<evidence type="ECO:0000313" key="2">
    <source>
        <dbReference type="EMBL" id="QMV86088.1"/>
    </source>
</evidence>
<organism evidence="2 3">
    <name type="scientific">Corynebacterium hindlerae</name>
    <dbReference type="NCBI Taxonomy" id="699041"/>
    <lineage>
        <taxon>Bacteria</taxon>
        <taxon>Bacillati</taxon>
        <taxon>Actinomycetota</taxon>
        <taxon>Actinomycetes</taxon>
        <taxon>Mycobacteriales</taxon>
        <taxon>Corynebacteriaceae</taxon>
        <taxon>Corynebacterium</taxon>
    </lineage>
</organism>
<feature type="region of interest" description="Disordered" evidence="1">
    <location>
        <begin position="233"/>
        <end position="341"/>
    </location>
</feature>
<dbReference type="Proteomes" id="UP000515570">
    <property type="component" value="Chromosome"/>
</dbReference>
<sequence>MGKVKKAQRLYDEAIESLRVAAGADWNGPAHSSDKVAEALNSTAGIDTNELRKKQTDITSGGRATGVKNGRVLPQIGAMLVGIIGGAITETLISKAWDWIASDEKAEEFGEDTTKAADRLDDVEKTTGECAEKLCSETKSTVSQLCSLLRMINKEKHPREYRAVLSAADSLINQCGSGVIGIAAERDTCVSDIYNQLIQRGSEICGEDIQPVPLACEQPVECPPAPPCDVAPASAPPAPAPAPAPAGPAPGPAPATTPAATPPAPPTAPEVSPAPTAPPVQPATVEPPVEKLPEPTFEPKTPAPVEPSAVEPPAVKDCEAPADVPEEPADCETETDTPECDSSPLSAVLGIGIMVAIIGVIITALEECVAAPEPEAPPAAEPPPPVAEEPPPPPKQHVPPPPVAEEPPPPPKQHVPPPPVAEEPPPPPKQHVPPPPVAEEPPVVAEPPPAPEPELASSGVARKAGAW</sequence>
<name>A0A7G5FHJ7_9CORY</name>
<evidence type="ECO:0000313" key="3">
    <source>
        <dbReference type="Proteomes" id="UP000515570"/>
    </source>
</evidence>
<keyword evidence="3" id="KW-1185">Reference proteome</keyword>
<proteinExistence type="predicted"/>
<dbReference type="RefSeq" id="WP_182386903.1">
    <property type="nucleotide sequence ID" value="NZ_CP059833.1"/>
</dbReference>
<feature type="compositionally biased region" description="Pro residues" evidence="1">
    <location>
        <begin position="233"/>
        <end position="268"/>
    </location>
</feature>
<dbReference type="EMBL" id="CP059833">
    <property type="protein sequence ID" value="QMV86088.1"/>
    <property type="molecule type" value="Genomic_DNA"/>
</dbReference>